<dbReference type="AlphaFoldDB" id="A0A2Z5ZI45"/>
<evidence type="ECO:0000313" key="2">
    <source>
        <dbReference type="Proteomes" id="UP000270034"/>
    </source>
</evidence>
<dbReference type="EMBL" id="AP018515">
    <property type="protein sequence ID" value="BBC80280.1"/>
    <property type="molecule type" value="Genomic_DNA"/>
</dbReference>
<dbReference type="KEGG" id="aot:AcetOri_orf02887"/>
<accession>A0A2Z5ZI45</accession>
<dbReference type="Proteomes" id="UP000270034">
    <property type="component" value="Chromosome"/>
</dbReference>
<reference evidence="1 2" key="1">
    <citation type="submission" date="2018-02" db="EMBL/GenBank/DDBJ databases">
        <title>Acetobacter orientalis genome.</title>
        <authorList>
            <person name="Nakashima N."/>
            <person name="Tamura T."/>
        </authorList>
    </citation>
    <scope>NUCLEOTIDE SEQUENCE [LARGE SCALE GENOMIC DNA]</scope>
    <source>
        <strain evidence="1 2">FAN1</strain>
    </source>
</reference>
<organism evidence="1 2">
    <name type="scientific">Acetobacter orientalis</name>
    <dbReference type="NCBI Taxonomy" id="146474"/>
    <lineage>
        <taxon>Bacteria</taxon>
        <taxon>Pseudomonadati</taxon>
        <taxon>Pseudomonadota</taxon>
        <taxon>Alphaproteobacteria</taxon>
        <taxon>Acetobacterales</taxon>
        <taxon>Acetobacteraceae</taxon>
        <taxon>Acetobacter</taxon>
    </lineage>
</organism>
<sequence length="385" mass="40477">MATITTGVPSSDNIPGTKLNIYSAGNSDVTVNQVILLLGTLSKATDPAPTGVVNKLTLVTGSDQLATLVGSDSDIYEMYQGVENNGITAYFVAAASNSAADIATALEAVGDLSYWLVHPYASVSGVVNVIDSALSPSWSYLNADYCYAISAIEDSVTNLVTTGKTMNSAYNVVFALPTYLGSEPLTASLATRVGKLANEVIVTSASDPTAGIQALSVSLSPVDNSQAFSRTNRNTLFNSGFAIVRQDLGGESTIERGRTTYQTNAVGTADTSYRDIETLNKLAYAATSFTQILNNKFFAVSKKLITDDSTPIPAGSTAVTLSTISSACIEIYNTLQTELVVQKLKAFSSNQSVVYAGDGKVDVYLPLYLTNTLRAINIGATFTVS</sequence>
<evidence type="ECO:0000313" key="1">
    <source>
        <dbReference type="EMBL" id="BBC80280.1"/>
    </source>
</evidence>
<protein>
    <submittedName>
        <fullName evidence="1">Mu-like protein prophage tail sheath protein gpL-like protein</fullName>
    </submittedName>
</protein>
<name>A0A2Z5ZI45_9PROT</name>
<proteinExistence type="predicted"/>
<gene>
    <name evidence="1" type="ORF">AcetOrient_orf02887</name>
</gene>